<keyword evidence="1" id="KW-0812">Transmembrane</keyword>
<dbReference type="AlphaFoldDB" id="A0AAW5ZVX0"/>
<feature type="transmembrane region" description="Helical" evidence="1">
    <location>
        <begin position="36"/>
        <end position="55"/>
    </location>
</feature>
<accession>A0AAW5ZVX0</accession>
<organism evidence="2 3">
    <name type="scientific">Ralstonia solanacearum</name>
    <name type="common">Pseudomonas solanacearum</name>
    <dbReference type="NCBI Taxonomy" id="305"/>
    <lineage>
        <taxon>Bacteria</taxon>
        <taxon>Pseudomonadati</taxon>
        <taxon>Pseudomonadota</taxon>
        <taxon>Betaproteobacteria</taxon>
        <taxon>Burkholderiales</taxon>
        <taxon>Burkholderiaceae</taxon>
        <taxon>Ralstonia</taxon>
        <taxon>Ralstonia solanacearum species complex</taxon>
    </lineage>
</organism>
<protein>
    <submittedName>
        <fullName evidence="2">Uncharacterized protein</fullName>
    </submittedName>
</protein>
<keyword evidence="1" id="KW-0472">Membrane</keyword>
<dbReference type="EMBL" id="JAIVFG010000067">
    <property type="protein sequence ID" value="MDB0573773.1"/>
    <property type="molecule type" value="Genomic_DNA"/>
</dbReference>
<proteinExistence type="predicted"/>
<reference evidence="2" key="1">
    <citation type="submission" date="2021-09" db="EMBL/GenBank/DDBJ databases">
        <title>Genomic analysis of Ralstonia spp.</title>
        <authorList>
            <person name="Aburjaile F."/>
            <person name="Ariute J.C."/>
            <person name="Pais A.K.L."/>
            <person name="Albuquerque G.M.R."/>
            <person name="Silva A.M.F."/>
            <person name="Brenig B."/>
            <person name="Azevedo V."/>
            <person name="Matiuzzi M."/>
            <person name="Ramos R."/>
            <person name="Goes-Neto A."/>
            <person name="Soares S."/>
            <person name="Iseppon A.M.B."/>
            <person name="Souza E."/>
            <person name="Gama M."/>
        </authorList>
    </citation>
    <scope>NUCLEOTIDE SEQUENCE</scope>
    <source>
        <strain evidence="2">CCRMRs91</strain>
    </source>
</reference>
<sequence length="226" mass="23908">MHYLTDRLDWILCLALAALGVAIVPWRPLGLDQPSAAALAGALFGGAALLLGNAISRHAARSQAELDRIDQAIKLRALIGAELVDVAAGLLEVHGRLGGAIATLLNDGEVAGADLAAFRLRELTYAAGSGADLLLLDRPTVHALATLRAHWALTRQRLDEVRAQARLGLRQARALSQALAGDMQRLARALHHTAPEHQLWHAGQSEPVVALLSRAAAAASPHNTEH</sequence>
<evidence type="ECO:0000313" key="2">
    <source>
        <dbReference type="EMBL" id="MDB0573773.1"/>
    </source>
</evidence>
<dbReference type="RefSeq" id="WP_271657319.1">
    <property type="nucleotide sequence ID" value="NZ_JAIVFG010000067.1"/>
</dbReference>
<keyword evidence="1" id="KW-1133">Transmembrane helix</keyword>
<gene>
    <name evidence="2" type="ORF">LBW59_23795</name>
</gene>
<comment type="caution">
    <text evidence="2">The sequence shown here is derived from an EMBL/GenBank/DDBJ whole genome shotgun (WGS) entry which is preliminary data.</text>
</comment>
<dbReference type="Proteomes" id="UP001144050">
    <property type="component" value="Unassembled WGS sequence"/>
</dbReference>
<evidence type="ECO:0000313" key="3">
    <source>
        <dbReference type="Proteomes" id="UP001144050"/>
    </source>
</evidence>
<evidence type="ECO:0000256" key="1">
    <source>
        <dbReference type="SAM" id="Phobius"/>
    </source>
</evidence>
<feature type="transmembrane region" description="Helical" evidence="1">
    <location>
        <begin position="7"/>
        <end position="24"/>
    </location>
</feature>
<name>A0AAW5ZVX0_RALSL</name>